<reference evidence="2" key="1">
    <citation type="submission" date="2009-08" db="EMBL/GenBank/DDBJ databases">
        <title>Annotation of Salpingoeca rosetta.</title>
        <authorList>
            <consortium name="The Broad Institute Genome Sequencing Platform"/>
            <person name="Russ C."/>
            <person name="Cuomo C."/>
            <person name="Burger G."/>
            <person name="Gray M.W."/>
            <person name="Holland P.W.H."/>
            <person name="King N."/>
            <person name="Lang F.B.F."/>
            <person name="Roger A.J."/>
            <person name="Ruiz-Trillo I."/>
            <person name="Young S.K."/>
            <person name="Zeng Q."/>
            <person name="Gargeya S."/>
            <person name="Alvarado L."/>
            <person name="Berlin A."/>
            <person name="Chapman S.B."/>
            <person name="Chen Z."/>
            <person name="Freedman E."/>
            <person name="Gellesch M."/>
            <person name="Goldberg J."/>
            <person name="Griggs A."/>
            <person name="Gujja S."/>
            <person name="Heilman E."/>
            <person name="Heiman D."/>
            <person name="Howarth C."/>
            <person name="Mehta T."/>
            <person name="Neiman D."/>
            <person name="Pearson M."/>
            <person name="Roberts A."/>
            <person name="Saif S."/>
            <person name="Shea T."/>
            <person name="Shenoy N."/>
            <person name="Sisk P."/>
            <person name="Stolte C."/>
            <person name="Sykes S."/>
            <person name="White J."/>
            <person name="Yandava C."/>
            <person name="Haas B."/>
            <person name="Nusbaum C."/>
            <person name="Birren B."/>
        </authorList>
    </citation>
    <scope>NUCLEOTIDE SEQUENCE [LARGE SCALE GENOMIC DNA]</scope>
    <source>
        <strain evidence="2">ATCC 50818</strain>
    </source>
</reference>
<accession>F2U0D8</accession>
<dbReference type="PANTHER" id="PTHR42923:SF17">
    <property type="entry name" value="AMINE OXIDASE DOMAIN-CONTAINING PROTEIN"/>
    <property type="match status" value="1"/>
</dbReference>
<gene>
    <name evidence="2" type="ORF">PTSG_01452</name>
</gene>
<dbReference type="PANTHER" id="PTHR42923">
    <property type="entry name" value="PROTOPORPHYRINOGEN OXIDASE"/>
    <property type="match status" value="1"/>
</dbReference>
<dbReference type="Gene3D" id="3.90.660.20">
    <property type="entry name" value="Protoporphyrinogen oxidase, mitochondrial, domain 2"/>
    <property type="match status" value="1"/>
</dbReference>
<dbReference type="SUPFAM" id="SSF51905">
    <property type="entry name" value="FAD/NAD(P)-binding domain"/>
    <property type="match status" value="1"/>
</dbReference>
<dbReference type="GO" id="GO:0016491">
    <property type="term" value="F:oxidoreductase activity"/>
    <property type="evidence" value="ECO:0007669"/>
    <property type="project" value="InterPro"/>
</dbReference>
<dbReference type="InterPro" id="IPR036188">
    <property type="entry name" value="FAD/NAD-bd_sf"/>
</dbReference>
<dbReference type="Gene3D" id="1.10.3110.10">
    <property type="entry name" value="protoporphyrinogen ix oxidase, domain 3"/>
    <property type="match status" value="1"/>
</dbReference>
<dbReference type="Pfam" id="PF01593">
    <property type="entry name" value="Amino_oxidase"/>
    <property type="match status" value="1"/>
</dbReference>
<dbReference type="InterPro" id="IPR050464">
    <property type="entry name" value="Zeta_carotene_desat/Oxidored"/>
</dbReference>
<organism evidence="3">
    <name type="scientific">Salpingoeca rosetta (strain ATCC 50818 / BSB-021)</name>
    <dbReference type="NCBI Taxonomy" id="946362"/>
    <lineage>
        <taxon>Eukaryota</taxon>
        <taxon>Choanoflagellata</taxon>
        <taxon>Craspedida</taxon>
        <taxon>Salpingoecidae</taxon>
        <taxon>Salpingoeca</taxon>
    </lineage>
</organism>
<dbReference type="AlphaFoldDB" id="F2U0D8"/>
<feature type="domain" description="Amine oxidase" evidence="1">
    <location>
        <begin position="56"/>
        <end position="218"/>
    </location>
</feature>
<dbReference type="RefSeq" id="XP_004997427.1">
    <property type="nucleotide sequence ID" value="XM_004997370.1"/>
</dbReference>
<evidence type="ECO:0000313" key="3">
    <source>
        <dbReference type="Proteomes" id="UP000007799"/>
    </source>
</evidence>
<dbReference type="STRING" id="946362.F2U0D8"/>
<evidence type="ECO:0000313" key="2">
    <source>
        <dbReference type="EMBL" id="EGD80866.1"/>
    </source>
</evidence>
<dbReference type="Gene3D" id="3.50.50.60">
    <property type="entry name" value="FAD/NAD(P)-binding domain"/>
    <property type="match status" value="1"/>
</dbReference>
<dbReference type="InParanoid" id="F2U0D8"/>
<dbReference type="eggNOG" id="ENOG502QSMW">
    <property type="taxonomic scope" value="Eukaryota"/>
</dbReference>
<dbReference type="Proteomes" id="UP000007799">
    <property type="component" value="Unassembled WGS sequence"/>
</dbReference>
<dbReference type="OMA" id="RAWASWN"/>
<dbReference type="EMBL" id="GL832958">
    <property type="protein sequence ID" value="EGD80866.1"/>
    <property type="molecule type" value="Genomic_DNA"/>
</dbReference>
<protein>
    <recommendedName>
        <fullName evidence="1">Amine oxidase domain-containing protein</fullName>
    </recommendedName>
</protein>
<name>F2U0D8_SALR5</name>
<proteinExistence type="predicted"/>
<dbReference type="GeneID" id="16078024"/>
<dbReference type="OrthoDB" id="5977668at2759"/>
<evidence type="ECO:0000259" key="1">
    <source>
        <dbReference type="Pfam" id="PF01593"/>
    </source>
</evidence>
<dbReference type="KEGG" id="sre:PTSG_01452"/>
<sequence length="444" mass="50721">MCQYPNLLRFYEQHHVPLQATDMGFSIDNPTISWCLSSSLPQQLQLLRHPKLPSFVKDKTRFHSDALAFLERYRDADAATAPALSLLEFCTKHGYGAAFMEGWLKPFCEAVWSAPKSEAMAMDAYSILAFLRNHGFLTWSTPQWYTPRGRTTLTLKLFRHLFEHLGVEVHTANPVHAVRRQEDGTVAVTSETQGERVFDDVVLATPSGLALELLEAPTQDDVDALSGFKCSSNTVLLHTNPDLMPRDRALWSSWNVIEREETGDRPLLTYWVKPLQHIKSDNVFISLNPPAYMLEHKQRRRDVLMEWRTQHPMMTVDALRCQRRVHEHHQGKGGVWYAGAYLHYGFHEDGFRSGIEVARTLLKDTSIPLLPISGDAFHPTHFLLKGSTTHVRFNPSTGKVVHSFRYPLEYHCINVDAGFQTWWGGLFRRDYFGDQANCGLVICV</sequence>
<keyword evidence="3" id="KW-1185">Reference proteome</keyword>
<dbReference type="InterPro" id="IPR002937">
    <property type="entry name" value="Amino_oxidase"/>
</dbReference>